<name>A0AAN6YRE2_9PEZI</name>
<evidence type="ECO:0000256" key="1">
    <source>
        <dbReference type="ARBA" id="ARBA00006601"/>
    </source>
</evidence>
<accession>A0AAN6YRE2</accession>
<dbReference type="GO" id="GO:0000271">
    <property type="term" value="P:polysaccharide biosynthetic process"/>
    <property type="evidence" value="ECO:0007669"/>
    <property type="project" value="InterPro"/>
</dbReference>
<reference evidence="5" key="2">
    <citation type="submission" date="2023-05" db="EMBL/GenBank/DDBJ databases">
        <authorList>
            <consortium name="Lawrence Berkeley National Laboratory"/>
            <person name="Steindorff A."/>
            <person name="Hensen N."/>
            <person name="Bonometti L."/>
            <person name="Westerberg I."/>
            <person name="Brannstrom I.O."/>
            <person name="Guillou S."/>
            <person name="Cros-Aarteil S."/>
            <person name="Calhoun S."/>
            <person name="Haridas S."/>
            <person name="Kuo A."/>
            <person name="Mondo S."/>
            <person name="Pangilinan J."/>
            <person name="Riley R."/>
            <person name="Labutti K."/>
            <person name="Andreopoulos B."/>
            <person name="Lipzen A."/>
            <person name="Chen C."/>
            <person name="Yanf M."/>
            <person name="Daum C."/>
            <person name="Ng V."/>
            <person name="Clum A."/>
            <person name="Ohm R."/>
            <person name="Martin F."/>
            <person name="Silar P."/>
            <person name="Natvig D."/>
            <person name="Lalanne C."/>
            <person name="Gautier V."/>
            <person name="Ament-Velasquez S.L."/>
            <person name="Kruys A."/>
            <person name="Hutchinson M.I."/>
            <person name="Powell A.J."/>
            <person name="Barry K."/>
            <person name="Miller A.N."/>
            <person name="Grigoriev I.V."/>
            <person name="Debuchy R."/>
            <person name="Gladieux P."/>
            <person name="Thoren M.H."/>
            <person name="Johannesson H."/>
        </authorList>
    </citation>
    <scope>NUCLEOTIDE SEQUENCE</scope>
    <source>
        <strain evidence="5">CBS 990.96</strain>
    </source>
</reference>
<evidence type="ECO:0000256" key="2">
    <source>
        <dbReference type="PIRNR" id="PIRNR000124"/>
    </source>
</evidence>
<dbReference type="SUPFAM" id="SSF51735">
    <property type="entry name" value="NAD(P)-binding Rossmann-fold domains"/>
    <property type="match status" value="1"/>
</dbReference>
<dbReference type="InterPro" id="IPR036220">
    <property type="entry name" value="UDP-Glc/GDP-Man_DH_C_sf"/>
</dbReference>
<dbReference type="InterPro" id="IPR008927">
    <property type="entry name" value="6-PGluconate_DH-like_C_sf"/>
</dbReference>
<comment type="caution">
    <text evidence="5">The sequence shown here is derived from an EMBL/GenBank/DDBJ whole genome shotgun (WGS) entry which is preliminary data.</text>
</comment>
<gene>
    <name evidence="5" type="ORF">QBC38DRAFT_429800</name>
</gene>
<comment type="similarity">
    <text evidence="1 2">Belongs to the UDP-glucose/GDP-mannose dehydrogenase family.</text>
</comment>
<evidence type="ECO:0000313" key="6">
    <source>
        <dbReference type="Proteomes" id="UP001301958"/>
    </source>
</evidence>
<dbReference type="Proteomes" id="UP001301958">
    <property type="component" value="Unassembled WGS sequence"/>
</dbReference>
<dbReference type="InterPro" id="IPR014026">
    <property type="entry name" value="UDP-Glc/GDP-Man_DH_dimer"/>
</dbReference>
<dbReference type="Gene3D" id="3.40.50.720">
    <property type="entry name" value="NAD(P)-binding Rossmann-like Domain"/>
    <property type="match status" value="2"/>
</dbReference>
<dbReference type="AlphaFoldDB" id="A0AAN6YRE2"/>
<organism evidence="5 6">
    <name type="scientific">Podospora fimiseda</name>
    <dbReference type="NCBI Taxonomy" id="252190"/>
    <lineage>
        <taxon>Eukaryota</taxon>
        <taxon>Fungi</taxon>
        <taxon>Dikarya</taxon>
        <taxon>Ascomycota</taxon>
        <taxon>Pezizomycotina</taxon>
        <taxon>Sordariomycetes</taxon>
        <taxon>Sordariomycetidae</taxon>
        <taxon>Sordariales</taxon>
        <taxon>Podosporaceae</taxon>
        <taxon>Podospora</taxon>
    </lineage>
</organism>
<evidence type="ECO:0000259" key="3">
    <source>
        <dbReference type="Pfam" id="PF00984"/>
    </source>
</evidence>
<keyword evidence="6" id="KW-1185">Reference proteome</keyword>
<feature type="domain" description="UDP-glucose/GDP-mannose dehydrogenase N-terminal" evidence="4">
    <location>
        <begin position="59"/>
        <end position="209"/>
    </location>
</feature>
<dbReference type="PIRSF" id="PIRSF000124">
    <property type="entry name" value="UDPglc_GDPman_dh"/>
    <property type="match status" value="1"/>
</dbReference>
<dbReference type="InterPro" id="IPR017476">
    <property type="entry name" value="UDP-Glc/GDP-Man"/>
</dbReference>
<dbReference type="SUPFAM" id="SSF48179">
    <property type="entry name" value="6-phosphogluconate dehydrogenase C-terminal domain-like"/>
    <property type="match status" value="1"/>
</dbReference>
<dbReference type="PANTHER" id="PTHR43491:SF2">
    <property type="entry name" value="UDP-N-ACETYL-D-MANNOSAMINE DEHYDROGENASE"/>
    <property type="match status" value="1"/>
</dbReference>
<dbReference type="InterPro" id="IPR001732">
    <property type="entry name" value="UDP-Glc/GDP-Man_DH_N"/>
</dbReference>
<dbReference type="NCBIfam" id="TIGR03026">
    <property type="entry name" value="NDP-sugDHase"/>
    <property type="match status" value="1"/>
</dbReference>
<evidence type="ECO:0000313" key="5">
    <source>
        <dbReference type="EMBL" id="KAK4221022.1"/>
    </source>
</evidence>
<dbReference type="GO" id="GO:0016628">
    <property type="term" value="F:oxidoreductase activity, acting on the CH-CH group of donors, NAD or NADP as acceptor"/>
    <property type="evidence" value="ECO:0007669"/>
    <property type="project" value="InterPro"/>
</dbReference>
<dbReference type="Pfam" id="PF03721">
    <property type="entry name" value="UDPG_MGDP_dh_N"/>
    <property type="match status" value="1"/>
</dbReference>
<dbReference type="InterPro" id="IPR028359">
    <property type="entry name" value="UDP_ManNAc/GlcNAc_DH"/>
</dbReference>
<dbReference type="GO" id="GO:0051287">
    <property type="term" value="F:NAD binding"/>
    <property type="evidence" value="ECO:0007669"/>
    <property type="project" value="InterPro"/>
</dbReference>
<proteinExistence type="inferred from homology"/>
<dbReference type="GO" id="GO:0016616">
    <property type="term" value="F:oxidoreductase activity, acting on the CH-OH group of donors, NAD or NADP as acceptor"/>
    <property type="evidence" value="ECO:0007669"/>
    <property type="project" value="InterPro"/>
</dbReference>
<dbReference type="EMBL" id="MU865598">
    <property type="protein sequence ID" value="KAK4221022.1"/>
    <property type="molecule type" value="Genomic_DNA"/>
</dbReference>
<dbReference type="PIRSF" id="PIRSF500136">
    <property type="entry name" value="UDP_ManNAc_DH"/>
    <property type="match status" value="1"/>
</dbReference>
<dbReference type="Pfam" id="PF00984">
    <property type="entry name" value="UDPG_MGDP_dh"/>
    <property type="match status" value="1"/>
</dbReference>
<dbReference type="PANTHER" id="PTHR43491">
    <property type="entry name" value="UDP-N-ACETYL-D-MANNOSAMINE DEHYDROGENASE"/>
    <property type="match status" value="1"/>
</dbReference>
<feature type="domain" description="UDP-glucose/GDP-mannose dehydrogenase dimerisation" evidence="3">
    <location>
        <begin position="237"/>
        <end position="310"/>
    </location>
</feature>
<sequence>MFEPRDDKPWVEHDEGYWTVTPSGSDVGSDVQTPGSITHQEKSVFSQLQFVPLEASPVVAIMGIGYVGLNLVQAFSSQYEVVGFDILEDRIAQVSQQYQDNTRVRFTTNPEVLADATHILISVPTLLLPDNTIDSSYLRSALSTVGVYARPGSTVVIESSVAVGMTRELLGPLTKQRGFFAGMSPERVDPGRTMPLPHEIPKIISGLDDVMPGSLSSITRLYSPVFSHVVSVSKPEVAEMTKLYENCQRMVCIAYANEMADACIPHGIDPFEVANAAATKPFGYMPYTPSLGVGGHCIPVNPYYLLYNSQFPLLEQAAEKMKRRPEQIAQRILDDCGEKERESGRKAKVLVVGVGFKRGQSNLSYSPSLALLRKLNQSKEKVQVMFADPLVSQDAVPDIGRLDPEKEWNRDKLQEFDRIVVAFRQVGLDFDVLQSLDGVKVETWCN</sequence>
<dbReference type="SUPFAM" id="SSF52413">
    <property type="entry name" value="UDP-glucose/GDP-mannose dehydrogenase C-terminal domain"/>
    <property type="match status" value="1"/>
</dbReference>
<reference evidence="5" key="1">
    <citation type="journal article" date="2023" name="Mol. Phylogenet. Evol.">
        <title>Genome-scale phylogeny and comparative genomics of the fungal order Sordariales.</title>
        <authorList>
            <person name="Hensen N."/>
            <person name="Bonometti L."/>
            <person name="Westerberg I."/>
            <person name="Brannstrom I.O."/>
            <person name="Guillou S."/>
            <person name="Cros-Aarteil S."/>
            <person name="Calhoun S."/>
            <person name="Haridas S."/>
            <person name="Kuo A."/>
            <person name="Mondo S."/>
            <person name="Pangilinan J."/>
            <person name="Riley R."/>
            <person name="LaButti K."/>
            <person name="Andreopoulos B."/>
            <person name="Lipzen A."/>
            <person name="Chen C."/>
            <person name="Yan M."/>
            <person name="Daum C."/>
            <person name="Ng V."/>
            <person name="Clum A."/>
            <person name="Steindorff A."/>
            <person name="Ohm R.A."/>
            <person name="Martin F."/>
            <person name="Silar P."/>
            <person name="Natvig D.O."/>
            <person name="Lalanne C."/>
            <person name="Gautier V."/>
            <person name="Ament-Velasquez S.L."/>
            <person name="Kruys A."/>
            <person name="Hutchinson M.I."/>
            <person name="Powell A.J."/>
            <person name="Barry K."/>
            <person name="Miller A.N."/>
            <person name="Grigoriev I.V."/>
            <person name="Debuchy R."/>
            <person name="Gladieux P."/>
            <person name="Hiltunen Thoren M."/>
            <person name="Johannesson H."/>
        </authorList>
    </citation>
    <scope>NUCLEOTIDE SEQUENCE</scope>
    <source>
        <strain evidence="5">CBS 990.96</strain>
    </source>
</reference>
<protein>
    <submittedName>
        <fullName evidence="5">Nucleotide sugar dehydrogenase</fullName>
    </submittedName>
</protein>
<dbReference type="InterPro" id="IPR036291">
    <property type="entry name" value="NAD(P)-bd_dom_sf"/>
</dbReference>
<evidence type="ECO:0000259" key="4">
    <source>
        <dbReference type="Pfam" id="PF03721"/>
    </source>
</evidence>